<reference evidence="1" key="1">
    <citation type="submission" date="2021-01" db="EMBL/GenBank/DDBJ databases">
        <title>Complete genome sequence of Clostridiales bacterium R-7.</title>
        <authorList>
            <person name="Mahoney-Kurpe S.C."/>
            <person name="Palevich N."/>
            <person name="Koike S."/>
            <person name="Moon C.D."/>
            <person name="Attwood G.T."/>
        </authorList>
    </citation>
    <scope>NUCLEOTIDE SEQUENCE</scope>
    <source>
        <strain evidence="1">R-7</strain>
    </source>
</reference>
<organism evidence="1 2">
    <name type="scientific">Aristaeella hokkaidonensis</name>
    <dbReference type="NCBI Taxonomy" id="3046382"/>
    <lineage>
        <taxon>Bacteria</taxon>
        <taxon>Bacillati</taxon>
        <taxon>Bacillota</taxon>
        <taxon>Clostridia</taxon>
        <taxon>Eubacteriales</taxon>
        <taxon>Aristaeellaceae</taxon>
        <taxon>Aristaeella</taxon>
    </lineage>
</organism>
<keyword evidence="2" id="KW-1185">Reference proteome</keyword>
<dbReference type="EMBL" id="CP068393">
    <property type="protein sequence ID" value="QUC65852.1"/>
    <property type="molecule type" value="Genomic_DNA"/>
</dbReference>
<evidence type="ECO:0000313" key="1">
    <source>
        <dbReference type="EMBL" id="QUC65852.1"/>
    </source>
</evidence>
<sequence length="378" mass="43337">MLRVLHSVSNMGRAGIETMLMNYYREIDRSRIQFDFLANKPVPGEYDEEIRRLGGRVFVSPGLNPLHFPRYRRYMAELLRDNPDIRIVHAHNEAMGYYALQSARDAGIRIRIAHAHNTRIIRDYKYPLKMVCKQLLPGAATDYWSCGRDAGIYYYGEKRWNTSGFILHNAIDVERFGFRPEVRERKRRQQGLDKCFVIGHVGRFNVQKNHSRLLDIFAAAARDIPEARLVLIGTGELEQAMKEKARGLGILDRTIMPGQMADVSEWYQAMDCFVLPSLFEGLPVVGIEAQAAGLPCVFSDRVTDEILLSPEARRISLDTDDAEWARQIAAIRQTETNRLQGKETVRQAGYDIHTEARKLQEIYLEMEARAYSTAQPEA</sequence>
<name>A0AC61MUU2_9FIRM</name>
<gene>
    <name evidence="1" type="ORF">JYE49_08110</name>
</gene>
<dbReference type="Proteomes" id="UP000682782">
    <property type="component" value="Chromosome"/>
</dbReference>
<accession>A0AC61MUU2</accession>
<proteinExistence type="predicted"/>
<protein>
    <submittedName>
        <fullName evidence="1">Glycosyltransferase family 1 protein</fullName>
    </submittedName>
</protein>
<evidence type="ECO:0000313" key="2">
    <source>
        <dbReference type="Proteomes" id="UP000682782"/>
    </source>
</evidence>